<name>A0ABR2FCL5_9ROSI</name>
<dbReference type="EMBL" id="JBBPBM010000006">
    <property type="protein sequence ID" value="KAK8578672.1"/>
    <property type="molecule type" value="Genomic_DNA"/>
</dbReference>
<evidence type="ECO:0000313" key="2">
    <source>
        <dbReference type="Proteomes" id="UP001472677"/>
    </source>
</evidence>
<accession>A0ABR2FCL5</accession>
<protein>
    <submittedName>
        <fullName evidence="1">Uncharacterized protein</fullName>
    </submittedName>
</protein>
<gene>
    <name evidence="1" type="ORF">V6N12_069018</name>
</gene>
<organism evidence="1 2">
    <name type="scientific">Hibiscus sabdariffa</name>
    <name type="common">roselle</name>
    <dbReference type="NCBI Taxonomy" id="183260"/>
    <lineage>
        <taxon>Eukaryota</taxon>
        <taxon>Viridiplantae</taxon>
        <taxon>Streptophyta</taxon>
        <taxon>Embryophyta</taxon>
        <taxon>Tracheophyta</taxon>
        <taxon>Spermatophyta</taxon>
        <taxon>Magnoliopsida</taxon>
        <taxon>eudicotyledons</taxon>
        <taxon>Gunneridae</taxon>
        <taxon>Pentapetalae</taxon>
        <taxon>rosids</taxon>
        <taxon>malvids</taxon>
        <taxon>Malvales</taxon>
        <taxon>Malvaceae</taxon>
        <taxon>Malvoideae</taxon>
        <taxon>Hibiscus</taxon>
    </lineage>
</organism>
<sequence>MFASSCLKPLDHHPFPLHRCLLRHTSSLVGSWGRFGVGIVCGWWRALPQPPFSTWLPSMRAGTLAPDLCAHEPLGSVRESLLNDPLCCEAQSDDPNHVGLMNWIIGPIGPGLDQEVQARAEPNP</sequence>
<comment type="caution">
    <text evidence="1">The sequence shown here is derived from an EMBL/GenBank/DDBJ whole genome shotgun (WGS) entry which is preliminary data.</text>
</comment>
<keyword evidence="2" id="KW-1185">Reference proteome</keyword>
<proteinExistence type="predicted"/>
<reference evidence="1 2" key="1">
    <citation type="journal article" date="2024" name="G3 (Bethesda)">
        <title>Genome assembly of Hibiscus sabdariffa L. provides insights into metabolisms of medicinal natural products.</title>
        <authorList>
            <person name="Kim T."/>
        </authorList>
    </citation>
    <scope>NUCLEOTIDE SEQUENCE [LARGE SCALE GENOMIC DNA]</scope>
    <source>
        <strain evidence="1">TK-2024</strain>
        <tissue evidence="1">Old leaves</tissue>
    </source>
</reference>
<dbReference type="Proteomes" id="UP001472677">
    <property type="component" value="Unassembled WGS sequence"/>
</dbReference>
<evidence type="ECO:0000313" key="1">
    <source>
        <dbReference type="EMBL" id="KAK8578672.1"/>
    </source>
</evidence>